<feature type="signal peptide" evidence="2">
    <location>
        <begin position="1"/>
        <end position="30"/>
    </location>
</feature>
<feature type="region of interest" description="Disordered" evidence="1">
    <location>
        <begin position="213"/>
        <end position="276"/>
    </location>
</feature>
<keyword evidence="2" id="KW-0732">Signal</keyword>
<sequence>MNGRSIAGRAAAVTAASIGALALLASTASAAPTPLEDGIGHLTHLAGEDVSAKAGVGALDSFTKLVGADTLRDISAQFIPFSYAAPTFGCGSNGPITTIIAAATVEGPGPRTETSMAPGDIRFSASPRHTGFALASGLSVAWVNVNTGQSGIVALDDQTEFQLPSLSKTVHSGAGTVIASMWGTIDYPGARCVMTPTVGTFVVPDLPVQATEAPAVPPAPAPQATSPGSGEAGTGAPKSQAPAPETAAPAPAPAPAETPQPAPAPANPPSALTVDG</sequence>
<feature type="chain" id="PRO_5045983412" evidence="2">
    <location>
        <begin position="31"/>
        <end position="276"/>
    </location>
</feature>
<protein>
    <submittedName>
        <fullName evidence="3">Uncharacterized protein</fullName>
    </submittedName>
</protein>
<evidence type="ECO:0000256" key="2">
    <source>
        <dbReference type="SAM" id="SignalP"/>
    </source>
</evidence>
<dbReference type="Proteomes" id="UP000658127">
    <property type="component" value="Unassembled WGS sequence"/>
</dbReference>
<evidence type="ECO:0000256" key="1">
    <source>
        <dbReference type="SAM" id="MobiDB-lite"/>
    </source>
</evidence>
<keyword evidence="4" id="KW-1185">Reference proteome</keyword>
<accession>A0ABQ2KBA6</accession>
<reference evidence="4" key="1">
    <citation type="journal article" date="2019" name="Int. J. Syst. Evol. Microbiol.">
        <title>The Global Catalogue of Microorganisms (GCM) 10K type strain sequencing project: providing services to taxonomists for standard genome sequencing and annotation.</title>
        <authorList>
            <consortium name="The Broad Institute Genomics Platform"/>
            <consortium name="The Broad Institute Genome Sequencing Center for Infectious Disease"/>
            <person name="Wu L."/>
            <person name="Ma J."/>
        </authorList>
    </citation>
    <scope>NUCLEOTIDE SEQUENCE [LARGE SCALE GENOMIC DNA]</scope>
    <source>
        <strain evidence="4">CGMCC 4.7329</strain>
    </source>
</reference>
<feature type="compositionally biased region" description="Pro residues" evidence="1">
    <location>
        <begin position="250"/>
        <end position="268"/>
    </location>
</feature>
<proteinExistence type="predicted"/>
<dbReference type="RefSeq" id="WP_189026519.1">
    <property type="nucleotide sequence ID" value="NZ_BMNE01000002.1"/>
</dbReference>
<evidence type="ECO:0000313" key="4">
    <source>
        <dbReference type="Proteomes" id="UP000658127"/>
    </source>
</evidence>
<dbReference type="EMBL" id="BMNE01000002">
    <property type="protein sequence ID" value="GGN76134.1"/>
    <property type="molecule type" value="Genomic_DNA"/>
</dbReference>
<evidence type="ECO:0000313" key="3">
    <source>
        <dbReference type="EMBL" id="GGN76134.1"/>
    </source>
</evidence>
<name>A0ABQ2KBA6_9NOCA</name>
<gene>
    <name evidence="3" type="ORF">GCM10011610_21150</name>
</gene>
<organism evidence="3 4">
    <name type="scientific">Nocardia rhizosphaerihabitans</name>
    <dbReference type="NCBI Taxonomy" id="1691570"/>
    <lineage>
        <taxon>Bacteria</taxon>
        <taxon>Bacillati</taxon>
        <taxon>Actinomycetota</taxon>
        <taxon>Actinomycetes</taxon>
        <taxon>Mycobacteriales</taxon>
        <taxon>Nocardiaceae</taxon>
        <taxon>Nocardia</taxon>
    </lineage>
</organism>
<comment type="caution">
    <text evidence="3">The sequence shown here is derived from an EMBL/GenBank/DDBJ whole genome shotgun (WGS) entry which is preliminary data.</text>
</comment>
<feature type="compositionally biased region" description="Low complexity" evidence="1">
    <location>
        <begin position="239"/>
        <end position="249"/>
    </location>
</feature>